<comment type="similarity">
    <text evidence="3">Belongs to the SRP72 family.</text>
</comment>
<feature type="domain" description="Signal recognition particle SRP72 subunit RNA-binding" evidence="10">
    <location>
        <begin position="615"/>
        <end position="653"/>
    </location>
</feature>
<gene>
    <name evidence="11" type="ORF">PHET_01499</name>
</gene>
<dbReference type="InterPro" id="IPR013699">
    <property type="entry name" value="Signal_recog_part_SRP72_RNA-bd"/>
</dbReference>
<dbReference type="PIRSF" id="PIRSF038922">
    <property type="entry name" value="SRP72"/>
    <property type="match status" value="1"/>
</dbReference>
<accession>A0A8J4TML1</accession>
<evidence type="ECO:0000256" key="5">
    <source>
        <dbReference type="ARBA" id="ARBA00022490"/>
    </source>
</evidence>
<dbReference type="PANTHER" id="PTHR14094">
    <property type="entry name" value="SIGNAL RECOGNITION PARTICLE 72"/>
    <property type="match status" value="1"/>
</dbReference>
<dbReference type="OrthoDB" id="5421607at2759"/>
<dbReference type="GO" id="GO:0008312">
    <property type="term" value="F:7S RNA binding"/>
    <property type="evidence" value="ECO:0007669"/>
    <property type="project" value="InterPro"/>
</dbReference>
<dbReference type="Pfam" id="PF08492">
    <property type="entry name" value="SRP72"/>
    <property type="match status" value="1"/>
</dbReference>
<evidence type="ECO:0000313" key="12">
    <source>
        <dbReference type="Proteomes" id="UP000748531"/>
    </source>
</evidence>
<organism evidence="11 12">
    <name type="scientific">Paragonimus heterotremus</name>
    <dbReference type="NCBI Taxonomy" id="100268"/>
    <lineage>
        <taxon>Eukaryota</taxon>
        <taxon>Metazoa</taxon>
        <taxon>Spiralia</taxon>
        <taxon>Lophotrochozoa</taxon>
        <taxon>Platyhelminthes</taxon>
        <taxon>Trematoda</taxon>
        <taxon>Digenea</taxon>
        <taxon>Plagiorchiida</taxon>
        <taxon>Troglotremata</taxon>
        <taxon>Troglotrematidae</taxon>
        <taxon>Paragonimus</taxon>
    </lineage>
</organism>
<dbReference type="Gene3D" id="1.25.40.10">
    <property type="entry name" value="Tetratricopeptide repeat domain"/>
    <property type="match status" value="2"/>
</dbReference>
<feature type="region of interest" description="Disordered" evidence="9">
    <location>
        <begin position="571"/>
        <end position="721"/>
    </location>
</feature>
<comment type="subcellular location">
    <subcellularLocation>
        <location evidence="2">Cytoplasm</location>
    </subcellularLocation>
    <subcellularLocation>
        <location evidence="1">Endoplasmic reticulum</location>
    </subcellularLocation>
</comment>
<dbReference type="GO" id="GO:0043022">
    <property type="term" value="F:ribosome binding"/>
    <property type="evidence" value="ECO:0007669"/>
    <property type="project" value="TreeGrafter"/>
</dbReference>
<dbReference type="Proteomes" id="UP000748531">
    <property type="component" value="Unassembled WGS sequence"/>
</dbReference>
<evidence type="ECO:0000256" key="9">
    <source>
        <dbReference type="SAM" id="MobiDB-lite"/>
    </source>
</evidence>
<evidence type="ECO:0000256" key="7">
    <source>
        <dbReference type="ARBA" id="ARBA00023135"/>
    </source>
</evidence>
<evidence type="ECO:0000256" key="2">
    <source>
        <dbReference type="ARBA" id="ARBA00004496"/>
    </source>
</evidence>
<evidence type="ECO:0000256" key="1">
    <source>
        <dbReference type="ARBA" id="ARBA00004240"/>
    </source>
</evidence>
<keyword evidence="6" id="KW-0256">Endoplasmic reticulum</keyword>
<feature type="compositionally biased region" description="Basic and acidic residues" evidence="9">
    <location>
        <begin position="638"/>
        <end position="650"/>
    </location>
</feature>
<evidence type="ECO:0000256" key="6">
    <source>
        <dbReference type="ARBA" id="ARBA00022824"/>
    </source>
</evidence>
<dbReference type="PANTHER" id="PTHR14094:SF9">
    <property type="entry name" value="SIGNAL RECOGNITION PARTICLE SUBUNIT SRP72"/>
    <property type="match status" value="1"/>
</dbReference>
<reference evidence="11" key="1">
    <citation type="submission" date="2019-05" db="EMBL/GenBank/DDBJ databases">
        <title>Annotation for the trematode Paragonimus heterotremus.</title>
        <authorList>
            <person name="Choi Y.-J."/>
        </authorList>
    </citation>
    <scope>NUCLEOTIDE SEQUENCE</scope>
    <source>
        <strain evidence="11">LC</strain>
    </source>
</reference>
<feature type="compositionally biased region" description="Basic residues" evidence="9">
    <location>
        <begin position="711"/>
        <end position="721"/>
    </location>
</feature>
<name>A0A8J4TML1_9TREM</name>
<keyword evidence="7" id="KW-0733">Signal recognition particle</keyword>
<keyword evidence="5" id="KW-0963">Cytoplasm</keyword>
<sequence>MTARKPFDLGSAYSELSRACSIQAYDKVVNIATKILSKHPTEHKALQCKVVALIRSEKHEECLSTIKKFPDLTKHVLFEKAYAEYRLNRINESAKTLLDADPSDLRILELKTQVHYRKEEFQEAYACLRKVIRNSQDDFGEERLTNLAAVAAAASCFSDEEIEVDINPEMYEAKFNIACHFVGRGDSMMAEKLLKEAEKVCREALSEDPEVTEDEVDAELAPIRTQQAYLLQLAKKEEAANQIYQSVMRNRSADPALLAVAANNTVCINREQNIFDSRKRIKMASIDGLQHKLFFKQRENMLINQGLFYWHTNQADACHVKAKNVLQSNPCSSRALLLLVSQLLKEKQYDRAMAALQSYCTTDNSESGQADMRSRDLGVLLALAQLNLRYGVTNQLSSSLKPERALAVAGLFSQLLPDSQLHRPGVMSTRIALHMVASTGDDAAESRSDALAAVSNIIQTALDWYESTNEQDSRYIHLLDCCANFLLQQGQAEFAASLCERQLTRFDMSPTEDQLLNRQALVARLVRAYAQFDRPKAEAACKTLKFKEVISDADVDSMETAFLYGVKAVKRQGRTTDQPPSAESKLDAKSNRKLASTPGQVWLASDGAESGLKVTHSRRKKKRPIRLPKNYQPGVMPDPDRWLPRRERANYRGKRRDKRHQPARGPQGQISGGAEWDASARSPKTNIPSSPQSADATGSTPKQVSAAVRQQQHRKGRRKGR</sequence>
<dbReference type="InterPro" id="IPR031545">
    <property type="entry name" value="SRP72_TPR-like"/>
</dbReference>
<dbReference type="GO" id="GO:0005783">
    <property type="term" value="C:endoplasmic reticulum"/>
    <property type="evidence" value="ECO:0007669"/>
    <property type="project" value="UniProtKB-SubCell"/>
</dbReference>
<proteinExistence type="inferred from homology"/>
<evidence type="ECO:0000256" key="4">
    <source>
        <dbReference type="ARBA" id="ARBA00018350"/>
    </source>
</evidence>
<dbReference type="EMBL" id="LUCH01000550">
    <property type="protein sequence ID" value="KAF5404866.1"/>
    <property type="molecule type" value="Genomic_DNA"/>
</dbReference>
<evidence type="ECO:0000313" key="11">
    <source>
        <dbReference type="EMBL" id="KAF5404866.1"/>
    </source>
</evidence>
<evidence type="ECO:0000259" key="10">
    <source>
        <dbReference type="Pfam" id="PF08492"/>
    </source>
</evidence>
<dbReference type="Pfam" id="PF17004">
    <property type="entry name" value="SRP_TPR_like"/>
    <property type="match status" value="1"/>
</dbReference>
<dbReference type="AlphaFoldDB" id="A0A8J4TML1"/>
<dbReference type="SUPFAM" id="SSF48452">
    <property type="entry name" value="TPR-like"/>
    <property type="match status" value="2"/>
</dbReference>
<dbReference type="InterPro" id="IPR011990">
    <property type="entry name" value="TPR-like_helical_dom_sf"/>
</dbReference>
<keyword evidence="8" id="KW-0687">Ribonucleoprotein</keyword>
<feature type="compositionally biased region" description="Polar residues" evidence="9">
    <location>
        <begin position="682"/>
        <end position="703"/>
    </location>
</feature>
<evidence type="ECO:0000256" key="3">
    <source>
        <dbReference type="ARBA" id="ARBA00007676"/>
    </source>
</evidence>
<dbReference type="GO" id="GO:0005786">
    <property type="term" value="C:signal recognition particle, endoplasmic reticulum targeting"/>
    <property type="evidence" value="ECO:0007669"/>
    <property type="project" value="UniProtKB-KW"/>
</dbReference>
<comment type="caution">
    <text evidence="11">The sequence shown here is derived from an EMBL/GenBank/DDBJ whole genome shotgun (WGS) entry which is preliminary data.</text>
</comment>
<dbReference type="GO" id="GO:0006614">
    <property type="term" value="P:SRP-dependent cotranslational protein targeting to membrane"/>
    <property type="evidence" value="ECO:0007669"/>
    <property type="project" value="InterPro"/>
</dbReference>
<feature type="compositionally biased region" description="Basic residues" evidence="9">
    <location>
        <begin position="615"/>
        <end position="626"/>
    </location>
</feature>
<keyword evidence="12" id="KW-1185">Reference proteome</keyword>
<protein>
    <recommendedName>
        <fullName evidence="4">Signal recognition particle subunit SRP72</fullName>
    </recommendedName>
</protein>
<feature type="compositionally biased region" description="Basic residues" evidence="9">
    <location>
        <begin position="651"/>
        <end position="662"/>
    </location>
</feature>
<evidence type="ECO:0000256" key="8">
    <source>
        <dbReference type="ARBA" id="ARBA00023274"/>
    </source>
</evidence>
<dbReference type="InterPro" id="IPR026270">
    <property type="entry name" value="SRP72"/>
</dbReference>